<proteinExistence type="predicted"/>
<accession>A0A653B8X9</accession>
<reference evidence="1" key="1">
    <citation type="submission" date="2018-11" db="EMBL/GenBank/DDBJ databases">
        <authorList>
            <consortium name="Genoscope - CEA"/>
            <person name="William W."/>
        </authorList>
    </citation>
    <scope>NUCLEOTIDE SEQUENCE [LARGE SCALE GENOMIC DNA]</scope>
    <source>
        <strain evidence="1">T9AD</strain>
    </source>
</reference>
<dbReference type="OrthoDB" id="7032679at2"/>
<gene>
    <name evidence="1" type="ORF">POT9AD_4074</name>
</gene>
<dbReference type="PANTHER" id="PTHR38775">
    <property type="entry name" value="INNER MEMBRANE PROTEIN-RELATED"/>
    <property type="match status" value="1"/>
</dbReference>
<dbReference type="InterPro" id="IPR009525">
    <property type="entry name" value="DUF1145"/>
</dbReference>
<name>A0A653B8X9_ECTOL</name>
<protein>
    <submittedName>
        <fullName evidence="1">Uncharacterized protein</fullName>
    </submittedName>
</protein>
<sequence>MKSLLTVGKALVLVFWVVCGAALAKRFGAPFEQLLLVLAAAMLLVHALQLWLFAGLLVGRANPWGDRLQVLLFGIFHLYPMKATKQPAPVETASVEEAAHA</sequence>
<dbReference type="EMBL" id="LR130779">
    <property type="protein sequence ID" value="VDN65049.1"/>
    <property type="molecule type" value="Genomic_DNA"/>
</dbReference>
<dbReference type="AlphaFoldDB" id="A0A653B8X9"/>
<dbReference type="PANTHER" id="PTHR38775:SF1">
    <property type="entry name" value="INNER MEMBRANE PROTEIN"/>
    <property type="match status" value="1"/>
</dbReference>
<dbReference type="Pfam" id="PF06611">
    <property type="entry name" value="DUF1145"/>
    <property type="match status" value="1"/>
</dbReference>
<dbReference type="RefSeq" id="WP_037049061.1">
    <property type="nucleotide sequence ID" value="NZ_CP068551.1"/>
</dbReference>
<evidence type="ECO:0000313" key="1">
    <source>
        <dbReference type="EMBL" id="VDN65049.1"/>
    </source>
</evidence>
<organism evidence="1">
    <name type="scientific">Ectopseudomonas oleovorans</name>
    <name type="common">Pseudomonas oleovorans</name>
    <dbReference type="NCBI Taxonomy" id="301"/>
    <lineage>
        <taxon>Bacteria</taxon>
        <taxon>Pseudomonadati</taxon>
        <taxon>Pseudomonadota</taxon>
        <taxon>Gammaproteobacteria</taxon>
        <taxon>Pseudomonadales</taxon>
        <taxon>Pseudomonadaceae</taxon>
        <taxon>Ectopseudomonas</taxon>
    </lineage>
</organism>